<dbReference type="InterPro" id="IPR058627">
    <property type="entry name" value="MdtA-like_C"/>
</dbReference>
<evidence type="ECO:0000313" key="9">
    <source>
        <dbReference type="EMBL" id="KPL95766.1"/>
    </source>
</evidence>
<comment type="similarity">
    <text evidence="2">Belongs to the membrane fusion protein (MFP) (TC 8.A.1) family.</text>
</comment>
<feature type="domain" description="Multidrug resistance protein MdtA-like C-terminal permuted SH3" evidence="8">
    <location>
        <begin position="273"/>
        <end position="330"/>
    </location>
</feature>
<dbReference type="GO" id="GO:0015562">
    <property type="term" value="F:efflux transmembrane transporter activity"/>
    <property type="evidence" value="ECO:0007669"/>
    <property type="project" value="TreeGrafter"/>
</dbReference>
<feature type="region of interest" description="Disordered" evidence="4">
    <location>
        <begin position="354"/>
        <end position="392"/>
    </location>
</feature>
<evidence type="ECO:0000256" key="2">
    <source>
        <dbReference type="ARBA" id="ARBA00009477"/>
    </source>
</evidence>
<keyword evidence="3" id="KW-0813">Transport</keyword>
<feature type="compositionally biased region" description="Basic and acidic residues" evidence="4">
    <location>
        <begin position="356"/>
        <end position="382"/>
    </location>
</feature>
<evidence type="ECO:0000259" key="8">
    <source>
        <dbReference type="Pfam" id="PF25967"/>
    </source>
</evidence>
<proteinExistence type="inferred from homology"/>
<dbReference type="Gene3D" id="2.40.30.170">
    <property type="match status" value="1"/>
</dbReference>
<evidence type="ECO:0000259" key="7">
    <source>
        <dbReference type="Pfam" id="PF25954"/>
    </source>
</evidence>
<dbReference type="AlphaFoldDB" id="A0A837P2G6"/>
<sequence length="455" mass="49654">MKFTKLSKTICLVLFALHISPSFAQDSNLIPVTIEKAHKQAFTSSINEVGKIRATDSAALTFSASDKILNIHFKDGDSVKKGELIAQLDNTKAKADLDKARSSLALAKSKLKRVQELLKKQPDSMSQQDVEELGEQANLAAADYRQKEALMNDYLLVAPFDGQLTNFTHSVGSKIDSATALVSLIKLDPVEVQYSIGQSDLGNAQLGQNVSIQVDAFVDEAFSGVVDYIAPAVDESSGRVEVHAHVTNPDHRLVPGMFAKVSQMTSEDTTQMVVSQNSVQAKDAERFVWVVNGEKIEQRIVELGVNTNDGYVVVEKGLKLGDKVVVTGQQNLKKASLVKVMNPNAEQKTVELITEPTDKEDTQQTVDPKVEKSVTKVDEQHPVEPSVDWTDASKGVDEAINENTEQAEVSATVEPLSSETLSQETLSKEIQSKETQSKETQSKEAVTKENLNEAS</sequence>
<feature type="domain" description="Multidrug resistance protein MdtA-like barrel-sandwich hybrid" evidence="6">
    <location>
        <begin position="66"/>
        <end position="181"/>
    </location>
</feature>
<dbReference type="EMBL" id="LIZK01000001">
    <property type="protein sequence ID" value="KPL95766.1"/>
    <property type="molecule type" value="Genomic_DNA"/>
</dbReference>
<feature type="compositionally biased region" description="Basic and acidic residues" evidence="4">
    <location>
        <begin position="426"/>
        <end position="455"/>
    </location>
</feature>
<feature type="domain" description="CusB-like beta-barrel" evidence="7">
    <location>
        <begin position="192"/>
        <end position="265"/>
    </location>
</feature>
<dbReference type="Pfam" id="PF25967">
    <property type="entry name" value="RND-MFP_C"/>
    <property type="match status" value="1"/>
</dbReference>
<feature type="compositionally biased region" description="Low complexity" evidence="4">
    <location>
        <begin position="414"/>
        <end position="425"/>
    </location>
</feature>
<feature type="chain" id="PRO_5032986609" evidence="5">
    <location>
        <begin position="25"/>
        <end position="455"/>
    </location>
</feature>
<dbReference type="GO" id="GO:1990281">
    <property type="term" value="C:efflux pump complex"/>
    <property type="evidence" value="ECO:0007669"/>
    <property type="project" value="TreeGrafter"/>
</dbReference>
<evidence type="ECO:0000313" key="10">
    <source>
        <dbReference type="Proteomes" id="UP000050463"/>
    </source>
</evidence>
<feature type="signal peptide" evidence="5">
    <location>
        <begin position="1"/>
        <end position="24"/>
    </location>
</feature>
<evidence type="ECO:0000256" key="4">
    <source>
        <dbReference type="SAM" id="MobiDB-lite"/>
    </source>
</evidence>
<protein>
    <submittedName>
        <fullName evidence="9">RND transporter MFP subunit</fullName>
    </submittedName>
</protein>
<dbReference type="Gene3D" id="2.40.420.20">
    <property type="match status" value="1"/>
</dbReference>
<feature type="region of interest" description="Disordered" evidence="4">
    <location>
        <begin position="404"/>
        <end position="455"/>
    </location>
</feature>
<evidence type="ECO:0000256" key="5">
    <source>
        <dbReference type="SAM" id="SignalP"/>
    </source>
</evidence>
<dbReference type="NCBIfam" id="TIGR01730">
    <property type="entry name" value="RND_mfp"/>
    <property type="match status" value="1"/>
</dbReference>
<gene>
    <name evidence="9" type="ORF">AN168_00240</name>
</gene>
<dbReference type="Proteomes" id="UP000050463">
    <property type="component" value="Unassembled WGS sequence"/>
</dbReference>
<comment type="caution">
    <text evidence="9">The sequence shown here is derived from an EMBL/GenBank/DDBJ whole genome shotgun (WGS) entry which is preliminary data.</text>
</comment>
<comment type="subcellular location">
    <subcellularLocation>
        <location evidence="1">Cell envelope</location>
    </subcellularLocation>
</comment>
<accession>A0A837P2G6</accession>
<dbReference type="FunFam" id="2.40.30.170:FF:000010">
    <property type="entry name" value="Efflux RND transporter periplasmic adaptor subunit"/>
    <property type="match status" value="1"/>
</dbReference>
<dbReference type="Pfam" id="PF25954">
    <property type="entry name" value="Beta-barrel_RND_2"/>
    <property type="match status" value="1"/>
</dbReference>
<dbReference type="Gene3D" id="2.40.50.100">
    <property type="match status" value="1"/>
</dbReference>
<dbReference type="InterPro" id="IPR058792">
    <property type="entry name" value="Beta-barrel_RND_2"/>
</dbReference>
<evidence type="ECO:0000259" key="6">
    <source>
        <dbReference type="Pfam" id="PF25917"/>
    </source>
</evidence>
<name>A0A837P2G6_VIBSP</name>
<dbReference type="InterPro" id="IPR058625">
    <property type="entry name" value="MdtA-like_BSH"/>
</dbReference>
<evidence type="ECO:0000256" key="3">
    <source>
        <dbReference type="ARBA" id="ARBA00022448"/>
    </source>
</evidence>
<dbReference type="SUPFAM" id="SSF111369">
    <property type="entry name" value="HlyD-like secretion proteins"/>
    <property type="match status" value="1"/>
</dbReference>
<dbReference type="Gene3D" id="1.10.287.470">
    <property type="entry name" value="Helix hairpin bin"/>
    <property type="match status" value="1"/>
</dbReference>
<keyword evidence="5" id="KW-0732">Signal</keyword>
<organism evidence="9 10">
    <name type="scientific">Vibrio splendidus</name>
    <dbReference type="NCBI Taxonomy" id="29497"/>
    <lineage>
        <taxon>Bacteria</taxon>
        <taxon>Pseudomonadati</taxon>
        <taxon>Pseudomonadota</taxon>
        <taxon>Gammaproteobacteria</taxon>
        <taxon>Vibrionales</taxon>
        <taxon>Vibrionaceae</taxon>
        <taxon>Vibrio</taxon>
    </lineage>
</organism>
<dbReference type="InterPro" id="IPR006143">
    <property type="entry name" value="RND_pump_MFP"/>
</dbReference>
<dbReference type="PANTHER" id="PTHR30469:SF11">
    <property type="entry name" value="BLL4320 PROTEIN"/>
    <property type="match status" value="1"/>
</dbReference>
<dbReference type="Pfam" id="PF25917">
    <property type="entry name" value="BSH_RND"/>
    <property type="match status" value="1"/>
</dbReference>
<dbReference type="PANTHER" id="PTHR30469">
    <property type="entry name" value="MULTIDRUG RESISTANCE PROTEIN MDTA"/>
    <property type="match status" value="1"/>
</dbReference>
<evidence type="ECO:0000256" key="1">
    <source>
        <dbReference type="ARBA" id="ARBA00004196"/>
    </source>
</evidence>
<reference evidence="9 10" key="1">
    <citation type="submission" date="2015-08" db="EMBL/GenBank/DDBJ databases">
        <title>Draft Genome Sequence of Vibrio splendidus UCD-SED7.</title>
        <authorList>
            <person name="Lee R.D."/>
            <person name="Lang J.M."/>
            <person name="Coil D.A."/>
            <person name="Jospin G."/>
            <person name="Eisen J.A."/>
        </authorList>
    </citation>
    <scope>NUCLEOTIDE SEQUENCE [LARGE SCALE GENOMIC DNA]</scope>
    <source>
        <strain evidence="9 10">UCD-SED7</strain>
    </source>
</reference>
<dbReference type="RefSeq" id="WP_054545557.1">
    <property type="nucleotide sequence ID" value="NZ_LIZK01000001.1"/>
</dbReference>